<dbReference type="Gene3D" id="3.40.50.1000">
    <property type="entry name" value="HAD superfamily/HAD-like"/>
    <property type="match status" value="2"/>
</dbReference>
<evidence type="ECO:0000256" key="3">
    <source>
        <dbReference type="PIRSR" id="PIRSR000915-2"/>
    </source>
</evidence>
<dbReference type="PANTHER" id="PTHR19288">
    <property type="entry name" value="4-NITROPHENYLPHOSPHATASE-RELATED"/>
    <property type="match status" value="1"/>
</dbReference>
<dbReference type="InterPro" id="IPR023214">
    <property type="entry name" value="HAD_sf"/>
</dbReference>
<keyword evidence="1 4" id="KW-0479">Metal-binding</keyword>
<organism evidence="5 6">
    <name type="scientific">Paenibacillus algicola</name>
    <dbReference type="NCBI Taxonomy" id="2565926"/>
    <lineage>
        <taxon>Bacteria</taxon>
        <taxon>Bacillati</taxon>
        <taxon>Bacillota</taxon>
        <taxon>Bacilli</taxon>
        <taxon>Bacillales</taxon>
        <taxon>Paenibacillaceae</taxon>
        <taxon>Paenibacillus</taxon>
    </lineage>
</organism>
<feature type="binding site" evidence="3">
    <location>
        <position position="189"/>
    </location>
    <ligand>
        <name>substrate</name>
    </ligand>
</feature>
<name>A0A4V1G4A4_9BACL</name>
<dbReference type="InterPro" id="IPR006357">
    <property type="entry name" value="HAD-SF_hydro_IIA"/>
</dbReference>
<dbReference type="PANTHER" id="PTHR19288:SF46">
    <property type="entry name" value="HALOACID DEHALOGENASE-LIKE HYDROLASE DOMAIN-CONTAINING PROTEIN 2"/>
    <property type="match status" value="1"/>
</dbReference>
<dbReference type="EC" id="3.1.3.-" evidence="1"/>
<dbReference type="OrthoDB" id="9810449at2"/>
<reference evidence="5 6" key="1">
    <citation type="submission" date="2019-05" db="EMBL/GenBank/DDBJ databases">
        <authorList>
            <person name="Chen C."/>
        </authorList>
    </citation>
    <scope>NUCLEOTIDE SEQUENCE [LARGE SCALE GENOMIC DNA]</scope>
    <source>
        <strain evidence="5 6">HB172198</strain>
    </source>
</reference>
<comment type="function">
    <text evidence="1">Catalyzes the dephosphorylation of 2-6 carbon acid sugars in vitro.</text>
</comment>
<dbReference type="InterPro" id="IPR036412">
    <property type="entry name" value="HAD-like_sf"/>
</dbReference>
<dbReference type="GO" id="GO:0005737">
    <property type="term" value="C:cytoplasm"/>
    <property type="evidence" value="ECO:0007669"/>
    <property type="project" value="TreeGrafter"/>
</dbReference>
<comment type="cofactor">
    <cofactor evidence="4">
        <name>Mg(2+)</name>
        <dbReference type="ChEBI" id="CHEBI:18420"/>
    </cofactor>
    <text evidence="4">Divalent metal ions. Mg(2+) is the most effective.</text>
</comment>
<evidence type="ECO:0000256" key="2">
    <source>
        <dbReference type="PIRSR" id="PIRSR000915-1"/>
    </source>
</evidence>
<keyword evidence="6" id="KW-1185">Reference proteome</keyword>
<dbReference type="Pfam" id="PF13344">
    <property type="entry name" value="Hydrolase_6"/>
    <property type="match status" value="1"/>
</dbReference>
<dbReference type="RefSeq" id="WP_138226791.1">
    <property type="nucleotide sequence ID" value="NZ_CP040396.1"/>
</dbReference>
<comment type="similarity">
    <text evidence="1">Belongs to the HAD-like hydrolase superfamily. NagD family.</text>
</comment>
<sequence length="279" mass="30407">MHRTLINEFTAYLFDLDGTIYIGDRVLDGAEDTIRTLRERRKSVMFATNTTLYTRKQVMYKLARLGIHCSGDEIITALTAAGEYFREHAPGASIYPLGGEAMTMELTGMGLNVTQHEEDATHVLVGLDQSMNYRRLTAAVNAVRNGAFLVAANPDPFCPVEKGVIPDTWALISAIETASGRTTDIRLGKPSAYYAACALKQLGVRPEDCLMVGDKLETDIALGQRVGMSTALVLTGVDAAESIEQTGIQPDYILRSVGVIAEHFRSKESELRWPSGSSG</sequence>
<dbReference type="EMBL" id="CP040396">
    <property type="protein sequence ID" value="QCT04004.1"/>
    <property type="molecule type" value="Genomic_DNA"/>
</dbReference>
<accession>A0A4V1G4A4</accession>
<protein>
    <recommendedName>
        <fullName evidence="1">Acid sugar phosphatase</fullName>
        <ecNumber evidence="1">3.1.3.-</ecNumber>
    </recommendedName>
</protein>
<dbReference type="AlphaFoldDB" id="A0A4V1G4A4"/>
<feature type="binding site" evidence="4">
    <location>
        <position position="17"/>
    </location>
    <ligand>
        <name>Mg(2+)</name>
        <dbReference type="ChEBI" id="CHEBI:18420"/>
    </ligand>
</feature>
<evidence type="ECO:0000313" key="6">
    <source>
        <dbReference type="Proteomes" id="UP000300879"/>
    </source>
</evidence>
<dbReference type="GO" id="GO:0046872">
    <property type="term" value="F:metal ion binding"/>
    <property type="evidence" value="ECO:0007669"/>
    <property type="project" value="UniProtKB-KW"/>
</dbReference>
<evidence type="ECO:0000256" key="4">
    <source>
        <dbReference type="PIRSR" id="PIRSR000915-3"/>
    </source>
</evidence>
<dbReference type="Proteomes" id="UP000300879">
    <property type="component" value="Chromosome"/>
</dbReference>
<evidence type="ECO:0000256" key="1">
    <source>
        <dbReference type="PIRNR" id="PIRNR000915"/>
    </source>
</evidence>
<dbReference type="PIRSF" id="PIRSF000915">
    <property type="entry name" value="PGP-type_phosphatase"/>
    <property type="match status" value="1"/>
</dbReference>
<gene>
    <name evidence="5" type="ORF">E6C60_3293</name>
</gene>
<dbReference type="SUPFAM" id="SSF56784">
    <property type="entry name" value="HAD-like"/>
    <property type="match status" value="1"/>
</dbReference>
<feature type="binding site" evidence="4">
    <location>
        <position position="15"/>
    </location>
    <ligand>
        <name>Mg(2+)</name>
        <dbReference type="ChEBI" id="CHEBI:18420"/>
    </ligand>
</feature>
<dbReference type="GO" id="GO:0016791">
    <property type="term" value="F:phosphatase activity"/>
    <property type="evidence" value="ECO:0007669"/>
    <property type="project" value="TreeGrafter"/>
</dbReference>
<keyword evidence="1 4" id="KW-0460">Magnesium</keyword>
<proteinExistence type="inferred from homology"/>
<feature type="active site" description="Proton donor" evidence="2">
    <location>
        <position position="17"/>
    </location>
</feature>
<feature type="active site" description="Nucleophile" evidence="2">
    <location>
        <position position="15"/>
    </location>
</feature>
<dbReference type="NCBIfam" id="TIGR01460">
    <property type="entry name" value="HAD-SF-IIA"/>
    <property type="match status" value="1"/>
</dbReference>
<evidence type="ECO:0000313" key="5">
    <source>
        <dbReference type="EMBL" id="QCT04004.1"/>
    </source>
</evidence>
<feature type="binding site" evidence="4">
    <location>
        <position position="214"/>
    </location>
    <ligand>
        <name>Mg(2+)</name>
        <dbReference type="ChEBI" id="CHEBI:18420"/>
    </ligand>
</feature>
<dbReference type="KEGG" id="palo:E6C60_3293"/>
<dbReference type="Pfam" id="PF13242">
    <property type="entry name" value="Hydrolase_like"/>
    <property type="match status" value="1"/>
</dbReference>